<dbReference type="Proteomes" id="UP000325315">
    <property type="component" value="Unassembled WGS sequence"/>
</dbReference>
<organism evidence="2 3">
    <name type="scientific">Gossypium australe</name>
    <dbReference type="NCBI Taxonomy" id="47621"/>
    <lineage>
        <taxon>Eukaryota</taxon>
        <taxon>Viridiplantae</taxon>
        <taxon>Streptophyta</taxon>
        <taxon>Embryophyta</taxon>
        <taxon>Tracheophyta</taxon>
        <taxon>Spermatophyta</taxon>
        <taxon>Magnoliopsida</taxon>
        <taxon>eudicotyledons</taxon>
        <taxon>Gunneridae</taxon>
        <taxon>Pentapetalae</taxon>
        <taxon>rosids</taxon>
        <taxon>malvids</taxon>
        <taxon>Malvales</taxon>
        <taxon>Malvaceae</taxon>
        <taxon>Malvoideae</taxon>
        <taxon>Gossypium</taxon>
    </lineage>
</organism>
<keyword evidence="3" id="KW-1185">Reference proteome</keyword>
<reference evidence="3" key="1">
    <citation type="journal article" date="2019" name="Plant Biotechnol. J.">
        <title>Genome sequencing of the Australian wild diploid species Gossypium australe highlights disease resistance and delayed gland morphogenesis.</title>
        <authorList>
            <person name="Cai Y."/>
            <person name="Cai X."/>
            <person name="Wang Q."/>
            <person name="Wang P."/>
            <person name="Zhang Y."/>
            <person name="Cai C."/>
            <person name="Xu Y."/>
            <person name="Wang K."/>
            <person name="Zhou Z."/>
            <person name="Wang C."/>
            <person name="Geng S."/>
            <person name="Li B."/>
            <person name="Dong Q."/>
            <person name="Hou Y."/>
            <person name="Wang H."/>
            <person name="Ai P."/>
            <person name="Liu Z."/>
            <person name="Yi F."/>
            <person name="Sun M."/>
            <person name="An G."/>
            <person name="Cheng J."/>
            <person name="Zhang Y."/>
            <person name="Shi Q."/>
            <person name="Xie Y."/>
            <person name="Shi X."/>
            <person name="Chang Y."/>
            <person name="Huang F."/>
            <person name="Chen Y."/>
            <person name="Hong S."/>
            <person name="Mi L."/>
            <person name="Sun Q."/>
            <person name="Zhang L."/>
            <person name="Zhou B."/>
            <person name="Peng R."/>
            <person name="Zhang X."/>
            <person name="Liu F."/>
        </authorList>
    </citation>
    <scope>NUCLEOTIDE SEQUENCE [LARGE SCALE GENOMIC DNA]</scope>
    <source>
        <strain evidence="3">cv. PA1801</strain>
    </source>
</reference>
<dbReference type="GO" id="GO:0003964">
    <property type="term" value="F:RNA-directed DNA polymerase activity"/>
    <property type="evidence" value="ECO:0007669"/>
    <property type="project" value="UniProtKB-KW"/>
</dbReference>
<accession>A0A5B6VH65</accession>
<comment type="caution">
    <text evidence="2">The sequence shown here is derived from an EMBL/GenBank/DDBJ whole genome shotgun (WGS) entry which is preliminary data.</text>
</comment>
<keyword evidence="2" id="KW-0548">Nucleotidyltransferase</keyword>
<evidence type="ECO:0000256" key="1">
    <source>
        <dbReference type="SAM" id="Coils"/>
    </source>
</evidence>
<evidence type="ECO:0000313" key="3">
    <source>
        <dbReference type="Proteomes" id="UP000325315"/>
    </source>
</evidence>
<dbReference type="SUPFAM" id="SSF56219">
    <property type="entry name" value="DNase I-like"/>
    <property type="match status" value="1"/>
</dbReference>
<evidence type="ECO:0000313" key="2">
    <source>
        <dbReference type="EMBL" id="KAA3468512.1"/>
    </source>
</evidence>
<name>A0A5B6VH65_9ROSI</name>
<sequence>MEDFRRTLEECLLEDIGFSGPWFTWERRRTLDRNIRERLDRGVATDCWSQIFPNYSLRHLPHSFSDHCPLLIETEDGRRMSNATRFHFESWWVLEDSCEKEIKKLWEDSSGPFLNRMKSLAEGLKAWASGMKLSHKGTIQHLNRRIEKLNDEERTEESLVELMEVKLHLNMEMDKKKRYWEQRAKRADGSIATNENETEEIARVYFSTLFESKGIGDMEHILSGINVCISDSMNQLMQNSFTEEDIIEAVNGIRPTKASGYDGFPAIFYQKFWHIVGKDTTEFCLNPMYNASQSAFVPGRFITDNVLLAYEVLHE</sequence>
<dbReference type="EMBL" id="SMMG02000006">
    <property type="protein sequence ID" value="KAA3468512.1"/>
    <property type="molecule type" value="Genomic_DNA"/>
</dbReference>
<proteinExistence type="predicted"/>
<dbReference type="PANTHER" id="PTHR33710:SF73">
    <property type="entry name" value="ZINC KNUCKLE CX2CX4HX4C DOMAIN-CONTAINING PROTEIN"/>
    <property type="match status" value="1"/>
</dbReference>
<dbReference type="PANTHER" id="PTHR33710">
    <property type="entry name" value="BNAC02G09200D PROTEIN"/>
    <property type="match status" value="1"/>
</dbReference>
<keyword evidence="2" id="KW-0808">Transferase</keyword>
<keyword evidence="2" id="KW-0695">RNA-directed DNA polymerase</keyword>
<feature type="coiled-coil region" evidence="1">
    <location>
        <begin position="132"/>
        <end position="159"/>
    </location>
</feature>
<dbReference type="OrthoDB" id="1935929at2759"/>
<gene>
    <name evidence="2" type="ORF">EPI10_014395</name>
</gene>
<keyword evidence="1" id="KW-0175">Coiled coil</keyword>
<dbReference type="Gene3D" id="3.60.10.10">
    <property type="entry name" value="Endonuclease/exonuclease/phosphatase"/>
    <property type="match status" value="1"/>
</dbReference>
<dbReference type="AlphaFoldDB" id="A0A5B6VH65"/>
<protein>
    <submittedName>
        <fullName evidence="2">Reverse transcriptase</fullName>
    </submittedName>
</protein>
<dbReference type="InterPro" id="IPR036691">
    <property type="entry name" value="Endo/exonu/phosph_ase_sf"/>
</dbReference>